<keyword evidence="8 13" id="KW-0547">Nucleotide-binding</keyword>
<dbReference type="AlphaFoldDB" id="A0AA38HP37"/>
<dbReference type="InterPro" id="IPR024604">
    <property type="entry name" value="GSG2_C"/>
</dbReference>
<evidence type="ECO:0000256" key="4">
    <source>
        <dbReference type="ARBA" id="ARBA00022454"/>
    </source>
</evidence>
<proteinExistence type="predicted"/>
<evidence type="ECO:0000256" key="12">
    <source>
        <dbReference type="ARBA" id="ARBA00048679"/>
    </source>
</evidence>
<evidence type="ECO:0000313" key="17">
    <source>
        <dbReference type="Proteomes" id="UP001168821"/>
    </source>
</evidence>
<evidence type="ECO:0000256" key="13">
    <source>
        <dbReference type="PROSITE-ProRule" id="PRU10141"/>
    </source>
</evidence>
<dbReference type="GO" id="GO:0005634">
    <property type="term" value="C:nucleus"/>
    <property type="evidence" value="ECO:0007669"/>
    <property type="project" value="TreeGrafter"/>
</dbReference>
<feature type="compositionally biased region" description="Polar residues" evidence="14">
    <location>
        <begin position="178"/>
        <end position="188"/>
    </location>
</feature>
<dbReference type="SMART" id="SM00220">
    <property type="entry name" value="S_TKc"/>
    <property type="match status" value="1"/>
</dbReference>
<dbReference type="EC" id="2.7.11.1" evidence="3"/>
<evidence type="ECO:0000256" key="6">
    <source>
        <dbReference type="ARBA" id="ARBA00022527"/>
    </source>
</evidence>
<comment type="subcellular location">
    <subcellularLocation>
        <location evidence="1">Chromosome</location>
    </subcellularLocation>
    <subcellularLocation>
        <location evidence="2">Cytoplasm</location>
    </subcellularLocation>
</comment>
<evidence type="ECO:0000256" key="3">
    <source>
        <dbReference type="ARBA" id="ARBA00012513"/>
    </source>
</evidence>
<dbReference type="GO" id="GO:0035556">
    <property type="term" value="P:intracellular signal transduction"/>
    <property type="evidence" value="ECO:0007669"/>
    <property type="project" value="TreeGrafter"/>
</dbReference>
<name>A0AA38HP37_9CUCU</name>
<evidence type="ECO:0000313" key="16">
    <source>
        <dbReference type="EMBL" id="KAJ3641176.1"/>
    </source>
</evidence>
<accession>A0AA38HP37</accession>
<comment type="caution">
    <text evidence="16">The sequence shown here is derived from an EMBL/GenBank/DDBJ whole genome shotgun (WGS) entry which is preliminary data.</text>
</comment>
<evidence type="ECO:0000256" key="11">
    <source>
        <dbReference type="ARBA" id="ARBA00047899"/>
    </source>
</evidence>
<keyword evidence="4" id="KW-0158">Chromosome</keyword>
<keyword evidence="6" id="KW-0723">Serine/threonine-protein kinase</keyword>
<dbReference type="PANTHER" id="PTHR24419:SF18">
    <property type="entry name" value="SERINE_THREONINE-PROTEIN KINASE HASPIN"/>
    <property type="match status" value="1"/>
</dbReference>
<keyword evidence="10 13" id="KW-0067">ATP-binding</keyword>
<sequence length="738" mass="84717">MLSYEECHNSFVSYNHDYTKRRQRLPKPSINSPKEAKSRTRRRSTRFTKVDFKRKSVRRKGLRTREKRQSFVTSRRPTASVAAKKTQAANSRKSKMKKCVDVTDDILSEKEMSYSHSESFDFSSSSSRVQIEELKDKEICLPKKNSVITVDLDDFDKFMQSYYLKDQTDDNKGEIKPETNSNSHNNRSLDFLISPPRPSTSTLSSKSDSKIVILSDITLGFNKKPLTDLNKSVEVVHHDHSYTNTPPSTKPPQCSILEPHLDLSDIIESSEDPIKPTQFKKPTKSLKLKPGKSYRRSLSLLRRSSVLVDVNVGCPEDCVCFKCMFKEKLNLDSSRKSQIVPVGRKSIGRSLLESYARSHLSYVQQQEEGDFVEDLAGSVQSLRKLSLNARKAIVEGDHFEVTAKELVLRRCGQREILGFEECYPTSALQNCHKIGEGVYGEVFLYRNADGGTSVMKIIPIEGDLIVNGERQKKFEEILSEIVIAMELSNLRSNKKNSTTCFSEVQKVRCTQGNYPDRLVDLWQLYDETKGSENDSPQMFSSDQLYIVLELANGGRDLESFVFNNALQAYAMFKQTACALAVAESELHFEHRDLHWGNVLLTTVDKSKTLRFRLDGCEIEVETAGVEIAIIDFTLSRIEFDEVVIFNDLSLDSDLFVAKGDYQFEIYRLMQKSNGNEWQHFEPYTNVLWLHYILDKIPAFRYKNTKSKVHKTYLTHLRQMKEEVLSYNCVTDFVKEKFF</sequence>
<keyword evidence="17" id="KW-1185">Reference proteome</keyword>
<dbReference type="Proteomes" id="UP001168821">
    <property type="component" value="Unassembled WGS sequence"/>
</dbReference>
<dbReference type="GO" id="GO:0005524">
    <property type="term" value="F:ATP binding"/>
    <property type="evidence" value="ECO:0007669"/>
    <property type="project" value="UniProtKB-UniRule"/>
</dbReference>
<reference evidence="16" key="1">
    <citation type="journal article" date="2023" name="G3 (Bethesda)">
        <title>Whole genome assemblies of Zophobas morio and Tenebrio molitor.</title>
        <authorList>
            <person name="Kaur S."/>
            <person name="Stinson S.A."/>
            <person name="diCenzo G.C."/>
        </authorList>
    </citation>
    <scope>NUCLEOTIDE SEQUENCE</scope>
    <source>
        <strain evidence="16">QUZm001</strain>
    </source>
</reference>
<dbReference type="GO" id="GO:0005694">
    <property type="term" value="C:chromosome"/>
    <property type="evidence" value="ECO:0007669"/>
    <property type="project" value="UniProtKB-SubCell"/>
</dbReference>
<feature type="region of interest" description="Disordered" evidence="14">
    <location>
        <begin position="169"/>
        <end position="205"/>
    </location>
</feature>
<keyword evidence="5" id="KW-0963">Cytoplasm</keyword>
<comment type="catalytic activity">
    <reaction evidence="12">
        <text>L-seryl-[protein] + ATP = O-phospho-L-seryl-[protein] + ADP + H(+)</text>
        <dbReference type="Rhea" id="RHEA:17989"/>
        <dbReference type="Rhea" id="RHEA-COMP:9863"/>
        <dbReference type="Rhea" id="RHEA-COMP:11604"/>
        <dbReference type="ChEBI" id="CHEBI:15378"/>
        <dbReference type="ChEBI" id="CHEBI:29999"/>
        <dbReference type="ChEBI" id="CHEBI:30616"/>
        <dbReference type="ChEBI" id="CHEBI:83421"/>
        <dbReference type="ChEBI" id="CHEBI:456216"/>
        <dbReference type="EC" id="2.7.11.1"/>
    </reaction>
</comment>
<feature type="domain" description="Protein kinase" evidence="15">
    <location>
        <begin position="428"/>
        <end position="738"/>
    </location>
</feature>
<feature type="region of interest" description="Disordered" evidence="14">
    <location>
        <begin position="18"/>
        <end position="95"/>
    </location>
</feature>
<evidence type="ECO:0000256" key="2">
    <source>
        <dbReference type="ARBA" id="ARBA00004496"/>
    </source>
</evidence>
<dbReference type="EMBL" id="JALNTZ010000009">
    <property type="protein sequence ID" value="KAJ3641176.1"/>
    <property type="molecule type" value="Genomic_DNA"/>
</dbReference>
<comment type="catalytic activity">
    <reaction evidence="11">
        <text>L-threonyl-[protein] + ATP = O-phospho-L-threonyl-[protein] + ADP + H(+)</text>
        <dbReference type="Rhea" id="RHEA:46608"/>
        <dbReference type="Rhea" id="RHEA-COMP:11060"/>
        <dbReference type="Rhea" id="RHEA-COMP:11605"/>
        <dbReference type="ChEBI" id="CHEBI:15378"/>
        <dbReference type="ChEBI" id="CHEBI:30013"/>
        <dbReference type="ChEBI" id="CHEBI:30616"/>
        <dbReference type="ChEBI" id="CHEBI:61977"/>
        <dbReference type="ChEBI" id="CHEBI:456216"/>
        <dbReference type="EC" id="2.7.11.1"/>
    </reaction>
</comment>
<evidence type="ECO:0000259" key="15">
    <source>
        <dbReference type="PROSITE" id="PS50011"/>
    </source>
</evidence>
<dbReference type="SUPFAM" id="SSF56112">
    <property type="entry name" value="Protein kinase-like (PK-like)"/>
    <property type="match status" value="1"/>
</dbReference>
<dbReference type="InterPro" id="IPR017441">
    <property type="entry name" value="Protein_kinase_ATP_BS"/>
</dbReference>
<evidence type="ECO:0000256" key="7">
    <source>
        <dbReference type="ARBA" id="ARBA00022679"/>
    </source>
</evidence>
<organism evidence="16 17">
    <name type="scientific">Zophobas morio</name>
    <dbReference type="NCBI Taxonomy" id="2755281"/>
    <lineage>
        <taxon>Eukaryota</taxon>
        <taxon>Metazoa</taxon>
        <taxon>Ecdysozoa</taxon>
        <taxon>Arthropoda</taxon>
        <taxon>Hexapoda</taxon>
        <taxon>Insecta</taxon>
        <taxon>Pterygota</taxon>
        <taxon>Neoptera</taxon>
        <taxon>Endopterygota</taxon>
        <taxon>Coleoptera</taxon>
        <taxon>Polyphaga</taxon>
        <taxon>Cucujiformia</taxon>
        <taxon>Tenebrionidae</taxon>
        <taxon>Zophobas</taxon>
    </lineage>
</organism>
<keyword evidence="9" id="KW-0418">Kinase</keyword>
<protein>
    <recommendedName>
        <fullName evidence="3">non-specific serine/threonine protein kinase</fullName>
        <ecNumber evidence="3">2.7.11.1</ecNumber>
    </recommendedName>
</protein>
<gene>
    <name evidence="16" type="ORF">Zmor_027692</name>
</gene>
<dbReference type="PROSITE" id="PS00107">
    <property type="entry name" value="PROTEIN_KINASE_ATP"/>
    <property type="match status" value="1"/>
</dbReference>
<evidence type="ECO:0000256" key="1">
    <source>
        <dbReference type="ARBA" id="ARBA00004286"/>
    </source>
</evidence>
<dbReference type="GO" id="GO:0005737">
    <property type="term" value="C:cytoplasm"/>
    <property type="evidence" value="ECO:0007669"/>
    <property type="project" value="UniProtKB-SubCell"/>
</dbReference>
<evidence type="ECO:0000256" key="10">
    <source>
        <dbReference type="ARBA" id="ARBA00022840"/>
    </source>
</evidence>
<dbReference type="PROSITE" id="PS50011">
    <property type="entry name" value="PROTEIN_KINASE_DOM"/>
    <property type="match status" value="1"/>
</dbReference>
<evidence type="ECO:0000256" key="8">
    <source>
        <dbReference type="ARBA" id="ARBA00022741"/>
    </source>
</evidence>
<feature type="binding site" evidence="13">
    <location>
        <position position="456"/>
    </location>
    <ligand>
        <name>ATP</name>
        <dbReference type="ChEBI" id="CHEBI:30616"/>
    </ligand>
</feature>
<dbReference type="Gene3D" id="3.30.200.20">
    <property type="entry name" value="Phosphorylase Kinase, domain 1"/>
    <property type="match status" value="1"/>
</dbReference>
<dbReference type="InterPro" id="IPR000719">
    <property type="entry name" value="Prot_kinase_dom"/>
</dbReference>
<dbReference type="PANTHER" id="PTHR24419">
    <property type="entry name" value="INTERLEUKIN-1 RECEPTOR-ASSOCIATED KINASE"/>
    <property type="match status" value="1"/>
</dbReference>
<dbReference type="Gene3D" id="1.10.510.10">
    <property type="entry name" value="Transferase(Phosphotransferase) domain 1"/>
    <property type="match status" value="1"/>
</dbReference>
<dbReference type="Pfam" id="PF12330">
    <property type="entry name" value="Haspin_kinase"/>
    <property type="match status" value="1"/>
</dbReference>
<dbReference type="GO" id="GO:0000278">
    <property type="term" value="P:mitotic cell cycle"/>
    <property type="evidence" value="ECO:0007669"/>
    <property type="project" value="TreeGrafter"/>
</dbReference>
<evidence type="ECO:0000256" key="9">
    <source>
        <dbReference type="ARBA" id="ARBA00022777"/>
    </source>
</evidence>
<evidence type="ECO:0000256" key="14">
    <source>
        <dbReference type="SAM" id="MobiDB-lite"/>
    </source>
</evidence>
<dbReference type="SMART" id="SM01331">
    <property type="entry name" value="DUF3635"/>
    <property type="match status" value="1"/>
</dbReference>
<dbReference type="GO" id="GO:0072354">
    <property type="term" value="F:histone H3T3 kinase activity"/>
    <property type="evidence" value="ECO:0007669"/>
    <property type="project" value="TreeGrafter"/>
</dbReference>
<evidence type="ECO:0000256" key="5">
    <source>
        <dbReference type="ARBA" id="ARBA00022490"/>
    </source>
</evidence>
<dbReference type="InterPro" id="IPR011009">
    <property type="entry name" value="Kinase-like_dom_sf"/>
</dbReference>
<dbReference type="FunFam" id="1.10.510.10:FF:000401">
    <property type="entry name" value="serine/threonine-protein kinase haspin"/>
    <property type="match status" value="1"/>
</dbReference>
<keyword evidence="7" id="KW-0808">Transferase</keyword>